<evidence type="ECO:0000256" key="1">
    <source>
        <dbReference type="SAM" id="SignalP"/>
    </source>
</evidence>
<dbReference type="AlphaFoldDB" id="A0A7S1F1Y3"/>
<name>A0A7S1F1Y3_NOCSC</name>
<dbReference type="EMBL" id="HBFQ01017417">
    <property type="protein sequence ID" value="CAD8837766.1"/>
    <property type="molecule type" value="Transcribed_RNA"/>
</dbReference>
<accession>A0A7S1F1Y3</accession>
<evidence type="ECO:0000313" key="2">
    <source>
        <dbReference type="EMBL" id="CAD8837766.1"/>
    </source>
</evidence>
<gene>
    <name evidence="2" type="ORF">NSCI0253_LOCUS12114</name>
</gene>
<protein>
    <submittedName>
        <fullName evidence="2">Uncharacterized protein</fullName>
    </submittedName>
</protein>
<feature type="chain" id="PRO_5030923814" evidence="1">
    <location>
        <begin position="17"/>
        <end position="114"/>
    </location>
</feature>
<sequence>MFWNAMVLSLLLSVKAGCDLAMCPSQCYCAQKKCKQEIDYCDSKDRCEEATLCAHSCSCDSKQCLNSCATYFPWPEVDRMITCIVNSCSDGGSADSKMGGEFFPQERNITESLV</sequence>
<reference evidence="2" key="1">
    <citation type="submission" date="2021-01" db="EMBL/GenBank/DDBJ databases">
        <authorList>
            <person name="Corre E."/>
            <person name="Pelletier E."/>
            <person name="Niang G."/>
            <person name="Scheremetjew M."/>
            <person name="Finn R."/>
            <person name="Kale V."/>
            <person name="Holt S."/>
            <person name="Cochrane G."/>
            <person name="Meng A."/>
            <person name="Brown T."/>
            <person name="Cohen L."/>
        </authorList>
    </citation>
    <scope>NUCLEOTIDE SEQUENCE</scope>
</reference>
<keyword evidence="1" id="KW-0732">Signal</keyword>
<organism evidence="2">
    <name type="scientific">Noctiluca scintillans</name>
    <name type="common">Sea sparkle</name>
    <name type="synonym">Red tide dinoflagellate</name>
    <dbReference type="NCBI Taxonomy" id="2966"/>
    <lineage>
        <taxon>Eukaryota</taxon>
        <taxon>Sar</taxon>
        <taxon>Alveolata</taxon>
        <taxon>Dinophyceae</taxon>
        <taxon>Noctilucales</taxon>
        <taxon>Noctilucaceae</taxon>
        <taxon>Noctiluca</taxon>
    </lineage>
</organism>
<proteinExistence type="predicted"/>
<feature type="signal peptide" evidence="1">
    <location>
        <begin position="1"/>
        <end position="16"/>
    </location>
</feature>